<dbReference type="EMBL" id="GBXM01078420">
    <property type="protein sequence ID" value="JAH30157.1"/>
    <property type="molecule type" value="Transcribed_RNA"/>
</dbReference>
<accession>A0A0E9RMV1</accession>
<evidence type="ECO:0000313" key="1">
    <source>
        <dbReference type="EMBL" id="JAH30157.1"/>
    </source>
</evidence>
<name>A0A0E9RMV1_ANGAN</name>
<reference evidence="1" key="1">
    <citation type="submission" date="2014-11" db="EMBL/GenBank/DDBJ databases">
        <authorList>
            <person name="Amaro Gonzalez C."/>
        </authorList>
    </citation>
    <scope>NUCLEOTIDE SEQUENCE</scope>
</reference>
<dbReference type="AlphaFoldDB" id="A0A0E9RMV1"/>
<organism evidence="1">
    <name type="scientific">Anguilla anguilla</name>
    <name type="common">European freshwater eel</name>
    <name type="synonym">Muraena anguilla</name>
    <dbReference type="NCBI Taxonomy" id="7936"/>
    <lineage>
        <taxon>Eukaryota</taxon>
        <taxon>Metazoa</taxon>
        <taxon>Chordata</taxon>
        <taxon>Craniata</taxon>
        <taxon>Vertebrata</taxon>
        <taxon>Euteleostomi</taxon>
        <taxon>Actinopterygii</taxon>
        <taxon>Neopterygii</taxon>
        <taxon>Teleostei</taxon>
        <taxon>Anguilliformes</taxon>
        <taxon>Anguillidae</taxon>
        <taxon>Anguilla</taxon>
    </lineage>
</organism>
<proteinExistence type="predicted"/>
<reference evidence="1" key="2">
    <citation type="journal article" date="2015" name="Fish Shellfish Immunol.">
        <title>Early steps in the European eel (Anguilla anguilla)-Vibrio vulnificus interaction in the gills: Role of the RtxA13 toxin.</title>
        <authorList>
            <person name="Callol A."/>
            <person name="Pajuelo D."/>
            <person name="Ebbesson L."/>
            <person name="Teles M."/>
            <person name="MacKenzie S."/>
            <person name="Amaro C."/>
        </authorList>
    </citation>
    <scope>NUCLEOTIDE SEQUENCE</scope>
</reference>
<protein>
    <submittedName>
        <fullName evidence="1">Uncharacterized protein</fullName>
    </submittedName>
</protein>
<sequence length="32" mass="3787">MKCTTKEIVCYKFSESQCLSNFLPHHRTDLLN</sequence>